<reference evidence="2 3" key="1">
    <citation type="submission" date="2019-04" db="EMBL/GenBank/DDBJ databases">
        <title>Pedobacter sp. RP-3-15 sp. nov., isolated from Arctic soil.</title>
        <authorList>
            <person name="Dahal R.H."/>
            <person name="Kim D.-U."/>
        </authorList>
    </citation>
    <scope>NUCLEOTIDE SEQUENCE [LARGE SCALE GENOMIC DNA]</scope>
    <source>
        <strain evidence="2 3">RP-3-15</strain>
    </source>
</reference>
<evidence type="ECO:0000313" key="3">
    <source>
        <dbReference type="Proteomes" id="UP000307244"/>
    </source>
</evidence>
<feature type="domain" description="Cyclic nucleotide-binding" evidence="1">
    <location>
        <begin position="39"/>
        <end position="102"/>
    </location>
</feature>
<keyword evidence="3" id="KW-1185">Reference proteome</keyword>
<dbReference type="AlphaFoldDB" id="A0A4U1CL61"/>
<proteinExistence type="predicted"/>
<comment type="caution">
    <text evidence="2">The sequence shown here is derived from an EMBL/GenBank/DDBJ whole genome shotgun (WGS) entry which is preliminary data.</text>
</comment>
<dbReference type="InterPro" id="IPR014710">
    <property type="entry name" value="RmlC-like_jellyroll"/>
</dbReference>
<protein>
    <submittedName>
        <fullName evidence="2">Crp/Fnr family transcriptional regulator</fullName>
    </submittedName>
</protein>
<sequence length="199" mass="23626">MLTIKNAFERLMRLLRSIKPEQPLPVLLEPYLWKNMDEYSPASGEVLVKQGEKPKFAYFIIRGYIYVHLHDENGGKHVKRFYRENRIVAFLSFLELTNSPYTIVAGHDTLVSKIGIKEMTVIYDTWKGMKEFAQLVMMQYDEVKEGQHLKLLNMSADDRVREFYNLYPCMWPPLKARMDDEIAEYLQISARTLRRIRKR</sequence>
<dbReference type="SUPFAM" id="SSF51206">
    <property type="entry name" value="cAMP-binding domain-like"/>
    <property type="match status" value="1"/>
</dbReference>
<dbReference type="CDD" id="cd00038">
    <property type="entry name" value="CAP_ED"/>
    <property type="match status" value="1"/>
</dbReference>
<dbReference type="InterPro" id="IPR018490">
    <property type="entry name" value="cNMP-bd_dom_sf"/>
</dbReference>
<dbReference type="EMBL" id="SWBQ01000003">
    <property type="protein sequence ID" value="TKC06179.1"/>
    <property type="molecule type" value="Genomic_DNA"/>
</dbReference>
<dbReference type="OrthoDB" id="754844at2"/>
<gene>
    <name evidence="2" type="ORF">FA047_12715</name>
</gene>
<dbReference type="PROSITE" id="PS50042">
    <property type="entry name" value="CNMP_BINDING_3"/>
    <property type="match status" value="1"/>
</dbReference>
<dbReference type="Proteomes" id="UP000307244">
    <property type="component" value="Unassembled WGS sequence"/>
</dbReference>
<dbReference type="Pfam" id="PF00027">
    <property type="entry name" value="cNMP_binding"/>
    <property type="match status" value="1"/>
</dbReference>
<evidence type="ECO:0000313" key="2">
    <source>
        <dbReference type="EMBL" id="TKC06179.1"/>
    </source>
</evidence>
<accession>A0A4U1CL61</accession>
<organism evidence="2 3">
    <name type="scientific">Pedobacter frigoris</name>
    <dbReference type="NCBI Taxonomy" id="2571272"/>
    <lineage>
        <taxon>Bacteria</taxon>
        <taxon>Pseudomonadati</taxon>
        <taxon>Bacteroidota</taxon>
        <taxon>Sphingobacteriia</taxon>
        <taxon>Sphingobacteriales</taxon>
        <taxon>Sphingobacteriaceae</taxon>
        <taxon>Pedobacter</taxon>
    </lineage>
</organism>
<name>A0A4U1CL61_9SPHI</name>
<dbReference type="Gene3D" id="2.60.120.10">
    <property type="entry name" value="Jelly Rolls"/>
    <property type="match status" value="1"/>
</dbReference>
<dbReference type="RefSeq" id="WP_136836438.1">
    <property type="nucleotide sequence ID" value="NZ_SWBQ01000003.1"/>
</dbReference>
<dbReference type="InterPro" id="IPR000595">
    <property type="entry name" value="cNMP-bd_dom"/>
</dbReference>
<evidence type="ECO:0000259" key="1">
    <source>
        <dbReference type="PROSITE" id="PS50042"/>
    </source>
</evidence>